<comment type="caution">
    <text evidence="1">The sequence shown here is derived from an EMBL/GenBank/DDBJ whole genome shotgun (WGS) entry which is preliminary data.</text>
</comment>
<dbReference type="GO" id="GO:0003677">
    <property type="term" value="F:DNA binding"/>
    <property type="evidence" value="ECO:0007669"/>
    <property type="project" value="UniProtKB-KW"/>
</dbReference>
<evidence type="ECO:0000313" key="1">
    <source>
        <dbReference type="EMBL" id="MBG2880161.1"/>
    </source>
</evidence>
<dbReference type="Proteomes" id="UP000614721">
    <property type="component" value="Unassembled WGS sequence"/>
</dbReference>
<dbReference type="EMBL" id="JADSJP010000021">
    <property type="protein sequence ID" value="MBG2880161.1"/>
    <property type="molecule type" value="Genomic_DNA"/>
</dbReference>
<dbReference type="RefSeq" id="WP_196568314.1">
    <property type="nucleotide sequence ID" value="NZ_JADRYY010000026.1"/>
</dbReference>
<gene>
    <name evidence="1" type="ORF">I4902_12885</name>
</gene>
<keyword evidence="1" id="KW-0238">DNA-binding</keyword>
<sequence length="185" mass="20685">MPLFNFTLTLSGVSSDIDGLEDALFENGCNDALVCFYGKSVYLEFDREANSLDEAISSAIMNVELTGMKIRVESVDSTMVGLSDIAELTGLTRQAIALLKDGLRGDGNFPSPIQRIKGQSPLWDWSVVADWLEKNNRLHKCPELSQHAKILCKWNLALRVSNNENNIELQETVEKILALRRQINE</sequence>
<accession>A0ABS0IVV6</accession>
<evidence type="ECO:0000313" key="2">
    <source>
        <dbReference type="Proteomes" id="UP000614721"/>
    </source>
</evidence>
<keyword evidence="2" id="KW-1185">Reference proteome</keyword>
<reference evidence="1 2" key="1">
    <citation type="submission" date="2020-11" db="EMBL/GenBank/DDBJ databases">
        <title>Enhanced detection system for hospital associated transmission using whole genome sequencing surveillance.</title>
        <authorList>
            <person name="Harrison L.H."/>
            <person name="Van Tyne D."/>
            <person name="Marsh J.W."/>
            <person name="Griffith M.P."/>
            <person name="Snyder D.J."/>
            <person name="Cooper V.S."/>
            <person name="Mustapha M."/>
        </authorList>
    </citation>
    <scope>NUCLEOTIDE SEQUENCE [LARGE SCALE GENOMIC DNA]</scope>
    <source>
        <strain evidence="1 2">PR00075</strain>
    </source>
</reference>
<organism evidence="1 2">
    <name type="scientific">Proteus alimentorum</name>
    <dbReference type="NCBI Taxonomy" id="1973495"/>
    <lineage>
        <taxon>Bacteria</taxon>
        <taxon>Pseudomonadati</taxon>
        <taxon>Pseudomonadota</taxon>
        <taxon>Gammaproteobacteria</taxon>
        <taxon>Enterobacterales</taxon>
        <taxon>Morganellaceae</taxon>
        <taxon>Proteus</taxon>
    </lineage>
</organism>
<protein>
    <submittedName>
        <fullName evidence="1">DNA-binding protein</fullName>
    </submittedName>
</protein>
<name>A0ABS0IVV6_9GAMM</name>
<proteinExistence type="predicted"/>